<dbReference type="Proteomes" id="UP000829194">
    <property type="component" value="Chromosome"/>
</dbReference>
<gene>
    <name evidence="2" type="ORF">MOV92_09195</name>
</gene>
<accession>A0ABY3XID4</accession>
<dbReference type="EMBL" id="CP093547">
    <property type="protein sequence ID" value="UNP31392.1"/>
    <property type="molecule type" value="Genomic_DNA"/>
</dbReference>
<organism evidence="2 3">
    <name type="scientific">Lysobacter gummosus</name>
    <dbReference type="NCBI Taxonomy" id="262324"/>
    <lineage>
        <taxon>Bacteria</taxon>
        <taxon>Pseudomonadati</taxon>
        <taxon>Pseudomonadota</taxon>
        <taxon>Gammaproteobacteria</taxon>
        <taxon>Lysobacterales</taxon>
        <taxon>Lysobacteraceae</taxon>
        <taxon>Lysobacter</taxon>
    </lineage>
</organism>
<feature type="transmembrane region" description="Helical" evidence="1">
    <location>
        <begin position="12"/>
        <end position="31"/>
    </location>
</feature>
<sequence length="171" mass="19493">MVTVEKVERVERFVIAIACVLLSLYVAWCLWEAWWMAGVIPEPIGISYPTFIEGESDLREGCGVAIFRLDRASADAITKQGLRYFDNARYSRKSHDHYHTFEPWRPTPHAPNLNDDQSLLSLGLYCAHADMALSEELEQAVREPGNFYTNGPEKVLVVFPKKRLIVLAYFG</sequence>
<keyword evidence="3" id="KW-1185">Reference proteome</keyword>
<evidence type="ECO:0000313" key="3">
    <source>
        <dbReference type="Proteomes" id="UP000829194"/>
    </source>
</evidence>
<protein>
    <submittedName>
        <fullName evidence="2">Uncharacterized protein</fullName>
    </submittedName>
</protein>
<dbReference type="RefSeq" id="WP_057942535.1">
    <property type="nucleotide sequence ID" value="NZ_CP011131.1"/>
</dbReference>
<proteinExistence type="predicted"/>
<name>A0ABY3XID4_9GAMM</name>
<evidence type="ECO:0000313" key="2">
    <source>
        <dbReference type="EMBL" id="UNP31392.1"/>
    </source>
</evidence>
<keyword evidence="1" id="KW-1133">Transmembrane helix</keyword>
<reference evidence="2 3" key="1">
    <citation type="submission" date="2022-03" db="EMBL/GenBank/DDBJ databases">
        <title>Complete genome sequence of Lysobacter capsici VKM B-2533 and Lysobacter gummosus 10.1.1, promising sources of lytic agents.</title>
        <authorList>
            <person name="Tarlachkov S.V."/>
            <person name="Kudryakova I.V."/>
            <person name="Afoshin A.S."/>
            <person name="Leontyevskaya E.A."/>
            <person name="Leontyevskaya N.V."/>
        </authorList>
    </citation>
    <scope>NUCLEOTIDE SEQUENCE [LARGE SCALE GENOMIC DNA]</scope>
    <source>
        <strain evidence="2 3">10.1.1</strain>
    </source>
</reference>
<keyword evidence="1" id="KW-0472">Membrane</keyword>
<evidence type="ECO:0000256" key="1">
    <source>
        <dbReference type="SAM" id="Phobius"/>
    </source>
</evidence>
<keyword evidence="1" id="KW-0812">Transmembrane</keyword>